<keyword evidence="3 6" id="KW-0812">Transmembrane</keyword>
<proteinExistence type="predicted"/>
<dbReference type="AlphaFoldDB" id="A0A7W7LL79"/>
<dbReference type="Gene3D" id="3.40.50.300">
    <property type="entry name" value="P-loop containing nucleotide triphosphate hydrolases"/>
    <property type="match status" value="1"/>
</dbReference>
<dbReference type="RefSeq" id="WP_184346555.1">
    <property type="nucleotide sequence ID" value="NZ_JACHJH010000001.1"/>
</dbReference>
<gene>
    <name evidence="8" type="ORF">FHS39_001079</name>
</gene>
<reference evidence="8 9" key="1">
    <citation type="submission" date="2020-08" db="EMBL/GenBank/DDBJ databases">
        <title>Genomic Encyclopedia of Type Strains, Phase III (KMG-III): the genomes of soil and plant-associated and newly described type strains.</title>
        <authorList>
            <person name="Whitman W."/>
        </authorList>
    </citation>
    <scope>NUCLEOTIDE SEQUENCE [LARGE SCALE GENOMIC DNA]</scope>
    <source>
        <strain evidence="8 9">CECT 3266</strain>
    </source>
</reference>
<dbReference type="PANTHER" id="PTHR37937">
    <property type="entry name" value="CONJUGATIVE TRANSFER: DNA TRANSPORT"/>
    <property type="match status" value="1"/>
</dbReference>
<evidence type="ECO:0000259" key="7">
    <source>
        <dbReference type="Pfam" id="PF12696"/>
    </source>
</evidence>
<evidence type="ECO:0000256" key="1">
    <source>
        <dbReference type="ARBA" id="ARBA00004651"/>
    </source>
</evidence>
<feature type="domain" description="TraD/TraG TraM recognition site" evidence="7">
    <location>
        <begin position="414"/>
        <end position="536"/>
    </location>
</feature>
<organism evidence="8 9">
    <name type="scientific">Streptomyces olivoverticillatus</name>
    <dbReference type="NCBI Taxonomy" id="66427"/>
    <lineage>
        <taxon>Bacteria</taxon>
        <taxon>Bacillati</taxon>
        <taxon>Actinomycetota</taxon>
        <taxon>Actinomycetes</taxon>
        <taxon>Kitasatosporales</taxon>
        <taxon>Streptomycetaceae</taxon>
        <taxon>Streptomyces</taxon>
    </lineage>
</organism>
<evidence type="ECO:0000256" key="4">
    <source>
        <dbReference type="ARBA" id="ARBA00022989"/>
    </source>
</evidence>
<accession>A0A7W7LL79</accession>
<evidence type="ECO:0000313" key="9">
    <source>
        <dbReference type="Proteomes" id="UP000556084"/>
    </source>
</evidence>
<keyword evidence="2" id="KW-1003">Cell membrane</keyword>
<comment type="subcellular location">
    <subcellularLocation>
        <location evidence="1">Cell membrane</location>
        <topology evidence="1">Multi-pass membrane protein</topology>
    </subcellularLocation>
</comment>
<comment type="caution">
    <text evidence="8">The sequence shown here is derived from an EMBL/GenBank/DDBJ whole genome shotgun (WGS) entry which is preliminary data.</text>
</comment>
<protein>
    <submittedName>
        <fullName evidence="8">Type IV secretory pathway TraG/TraD family ATPase VirD4</fullName>
    </submittedName>
</protein>
<dbReference type="GO" id="GO:0005886">
    <property type="term" value="C:plasma membrane"/>
    <property type="evidence" value="ECO:0007669"/>
    <property type="project" value="UniProtKB-SubCell"/>
</dbReference>
<dbReference type="InterPro" id="IPR051539">
    <property type="entry name" value="T4SS-coupling_protein"/>
</dbReference>
<evidence type="ECO:0000256" key="2">
    <source>
        <dbReference type="ARBA" id="ARBA00022475"/>
    </source>
</evidence>
<dbReference type="Pfam" id="PF12696">
    <property type="entry name" value="TraG-D_C"/>
    <property type="match status" value="1"/>
</dbReference>
<evidence type="ECO:0000256" key="5">
    <source>
        <dbReference type="ARBA" id="ARBA00023136"/>
    </source>
</evidence>
<keyword evidence="4 6" id="KW-1133">Transmembrane helix</keyword>
<keyword evidence="9" id="KW-1185">Reference proteome</keyword>
<feature type="transmembrane region" description="Helical" evidence="6">
    <location>
        <begin position="62"/>
        <end position="87"/>
    </location>
</feature>
<keyword evidence="5 6" id="KW-0472">Membrane</keyword>
<dbReference type="InterPro" id="IPR027417">
    <property type="entry name" value="P-loop_NTPase"/>
</dbReference>
<dbReference type="CDD" id="cd01127">
    <property type="entry name" value="TrwB_TraG_TraD_VirD4"/>
    <property type="match status" value="1"/>
</dbReference>
<feature type="transmembrane region" description="Helical" evidence="6">
    <location>
        <begin position="12"/>
        <end position="42"/>
    </location>
</feature>
<dbReference type="PANTHER" id="PTHR37937:SF1">
    <property type="entry name" value="CONJUGATIVE TRANSFER: DNA TRANSPORT"/>
    <property type="match status" value="1"/>
</dbReference>
<dbReference type="EMBL" id="JACHJH010000001">
    <property type="protein sequence ID" value="MBB4892079.1"/>
    <property type="molecule type" value="Genomic_DNA"/>
</dbReference>
<sequence length="594" mass="65118">MTVRRPDQAGPAQYLALAAVGVVLLLVGGSYVALVGAQWWATGSWEAVGPFAPLFGLATGDWHWTTAATVIVLIELAVVAGIAATVARGVRQSWRGGVSKKSNNDAARRMTTRRDQVALQAAAERTAQRLQIDTAEPGMRMGRSVTTGRRVYAPWEYLHLTIAGPGRHKSVAQVIPAILSAPGACVASSNKNDIVTLTRLARSYKGNTWVFDPQQIAEEPPTWWWNPLRQIRTLSHAEELMSTLVDAGKDAEAKARADGFFDPKGQQLLSWCLLAAAMDGQQLSNVYLWLSDSQNSEPDEILREHGATVAATGIEAMRRLPEKTRESIFATAEIFVRWLTNDEITRWVTCRPEELGTRQEFRPDEFVLSTDTIYLLSRKGVGSAAPLTTALSAAILTTADRTSEKSPGGRLNPPLLAALDEVANTCRWSQLPDLYTHYRSKGIIVMAWLQSWAQGEDTFGEFGMKTLWDAAACKTYGGGSSDTDGLLKKVSDLVGQWDAPQMTRNNDSRSFIGNQSTSETTRREDILSVADLAALPERRMVVMMHGVRPMVVEAEPYWETDQGAIVEESKRLYGVQVAAPPVPGMPPVPMEKQQ</sequence>
<evidence type="ECO:0000256" key="3">
    <source>
        <dbReference type="ARBA" id="ARBA00022692"/>
    </source>
</evidence>
<dbReference type="InterPro" id="IPR032689">
    <property type="entry name" value="TraG-D_C"/>
</dbReference>
<evidence type="ECO:0000256" key="6">
    <source>
        <dbReference type="SAM" id="Phobius"/>
    </source>
</evidence>
<evidence type="ECO:0000313" key="8">
    <source>
        <dbReference type="EMBL" id="MBB4892079.1"/>
    </source>
</evidence>
<name>A0A7W7LL79_9ACTN</name>
<dbReference type="SUPFAM" id="SSF52540">
    <property type="entry name" value="P-loop containing nucleoside triphosphate hydrolases"/>
    <property type="match status" value="1"/>
</dbReference>
<dbReference type="Proteomes" id="UP000556084">
    <property type="component" value="Unassembled WGS sequence"/>
</dbReference>